<dbReference type="GO" id="GO:0009102">
    <property type="term" value="P:biotin biosynthetic process"/>
    <property type="evidence" value="ECO:0007669"/>
    <property type="project" value="UniProtKB-UniRule"/>
</dbReference>
<dbReference type="CDD" id="cd03109">
    <property type="entry name" value="DTBS"/>
    <property type="match status" value="1"/>
</dbReference>
<dbReference type="PANTHER" id="PTHR43210:SF5">
    <property type="entry name" value="DETHIOBIOTIN SYNTHETASE"/>
    <property type="match status" value="1"/>
</dbReference>
<dbReference type="AlphaFoldDB" id="A0A7Z0QSG8"/>
<keyword evidence="10" id="KW-1185">Reference proteome</keyword>
<evidence type="ECO:0000256" key="8">
    <source>
        <dbReference type="HAMAP-Rule" id="MF_00336"/>
    </source>
</evidence>
<evidence type="ECO:0000256" key="7">
    <source>
        <dbReference type="ARBA" id="ARBA00022842"/>
    </source>
</evidence>
<keyword evidence="2 8" id="KW-0436">Ligase</keyword>
<dbReference type="Pfam" id="PF13500">
    <property type="entry name" value="AAA_26"/>
    <property type="match status" value="1"/>
</dbReference>
<reference evidence="9 10" key="1">
    <citation type="submission" date="2020-07" db="EMBL/GenBank/DDBJ databases">
        <title>isolation of Luteimonas sp. SJ-16.</title>
        <authorList>
            <person name="Huang X.-X."/>
            <person name="Xu L."/>
            <person name="Sun J.-Q."/>
        </authorList>
    </citation>
    <scope>NUCLEOTIDE SEQUENCE [LARGE SCALE GENOMIC DNA]</scope>
    <source>
        <strain evidence="9 10">SJ-16</strain>
    </source>
</reference>
<evidence type="ECO:0000313" key="10">
    <source>
        <dbReference type="Proteomes" id="UP000589896"/>
    </source>
</evidence>
<protein>
    <recommendedName>
        <fullName evidence="8">ATP-dependent dethiobiotin synthetase BioD</fullName>
        <ecNumber evidence="8">6.3.3.3</ecNumber>
    </recommendedName>
    <alternativeName>
        <fullName evidence="8">DTB synthetase</fullName>
        <shortName evidence="8">DTBS</shortName>
    </alternativeName>
    <alternativeName>
        <fullName evidence="8">Dethiobiotin synthase</fullName>
    </alternativeName>
</protein>
<evidence type="ECO:0000256" key="5">
    <source>
        <dbReference type="ARBA" id="ARBA00022756"/>
    </source>
</evidence>
<dbReference type="GO" id="GO:0042803">
    <property type="term" value="F:protein homodimerization activity"/>
    <property type="evidence" value="ECO:0007669"/>
    <property type="project" value="UniProtKB-ARBA"/>
</dbReference>
<feature type="binding site" evidence="8">
    <location>
        <position position="18"/>
    </location>
    <ligand>
        <name>Mg(2+)</name>
        <dbReference type="ChEBI" id="CHEBI:18420"/>
    </ligand>
</feature>
<dbReference type="NCBIfam" id="TIGR00347">
    <property type="entry name" value="bioD"/>
    <property type="match status" value="1"/>
</dbReference>
<feature type="binding site" evidence="8">
    <location>
        <begin position="117"/>
        <end position="120"/>
    </location>
    <ligand>
        <name>ATP</name>
        <dbReference type="ChEBI" id="CHEBI:30616"/>
    </ligand>
</feature>
<dbReference type="InterPro" id="IPR027417">
    <property type="entry name" value="P-loop_NTPase"/>
</dbReference>
<comment type="caution">
    <text evidence="8">Lacks conserved residue(s) required for the propagation of feature annotation.</text>
</comment>
<feature type="binding site" evidence="8">
    <location>
        <position position="117"/>
    </location>
    <ligand>
        <name>Mg(2+)</name>
        <dbReference type="ChEBI" id="CHEBI:18420"/>
    </ligand>
</feature>
<comment type="cofactor">
    <cofactor evidence="8">
        <name>Mg(2+)</name>
        <dbReference type="ChEBI" id="CHEBI:18420"/>
    </cofactor>
</comment>
<gene>
    <name evidence="8 9" type="primary">bioD</name>
    <name evidence="9" type="ORF">H0E82_10150</name>
</gene>
<dbReference type="RefSeq" id="WP_180545340.1">
    <property type="nucleotide sequence ID" value="NZ_JACCJZ010000017.1"/>
</dbReference>
<name>A0A7Z0QSG8_9GAMM</name>
<dbReference type="InterPro" id="IPR004472">
    <property type="entry name" value="DTB_synth_BioD"/>
</dbReference>
<keyword evidence="7 8" id="KW-0460">Magnesium</keyword>
<evidence type="ECO:0000256" key="1">
    <source>
        <dbReference type="ARBA" id="ARBA00022490"/>
    </source>
</evidence>
<organism evidence="9 10">
    <name type="scientific">Luteimonas deserti</name>
    <dbReference type="NCBI Taxonomy" id="2752306"/>
    <lineage>
        <taxon>Bacteria</taxon>
        <taxon>Pseudomonadati</taxon>
        <taxon>Pseudomonadota</taxon>
        <taxon>Gammaproteobacteria</taxon>
        <taxon>Lysobacterales</taxon>
        <taxon>Lysobacteraceae</taxon>
        <taxon>Luteimonas</taxon>
    </lineage>
</organism>
<comment type="subunit">
    <text evidence="8">Homodimer.</text>
</comment>
<evidence type="ECO:0000256" key="2">
    <source>
        <dbReference type="ARBA" id="ARBA00022598"/>
    </source>
</evidence>
<dbReference type="PIRSF" id="PIRSF006755">
    <property type="entry name" value="DTB_synth"/>
    <property type="match status" value="1"/>
</dbReference>
<evidence type="ECO:0000256" key="3">
    <source>
        <dbReference type="ARBA" id="ARBA00022723"/>
    </source>
</evidence>
<sequence length="228" mass="23462">MSARSLLVTGTDTGIGKTHATVALLHALRRGGLRAVGMKPVASGCDWLDGGWRNGDALALQDASVPRPVYADVNPVALPEPTAPTLAARAAGVHVDVATVYAAHARLAATADIVLVEGAGGWAAPLATTLEHADLARHLGGAVVLVVGLRLGCLSHARLTARAIEADGCRLVGWIGNRIDPEFARVDEYLDLLADALCEPCLAVLPHIAAGAPGPTRIDPDPAWLASV</sequence>
<evidence type="ECO:0000313" key="9">
    <source>
        <dbReference type="EMBL" id="NYZ63121.1"/>
    </source>
</evidence>
<keyword evidence="6 8" id="KW-0067">ATP-binding</keyword>
<comment type="caution">
    <text evidence="9">The sequence shown here is derived from an EMBL/GenBank/DDBJ whole genome shotgun (WGS) entry which is preliminary data.</text>
</comment>
<feature type="binding site" evidence="8">
    <location>
        <begin position="206"/>
        <end position="208"/>
    </location>
    <ligand>
        <name>ATP</name>
        <dbReference type="ChEBI" id="CHEBI:30616"/>
    </ligand>
</feature>
<evidence type="ECO:0000256" key="6">
    <source>
        <dbReference type="ARBA" id="ARBA00022840"/>
    </source>
</evidence>
<feature type="binding site" evidence="8">
    <location>
        <position position="56"/>
    </location>
    <ligand>
        <name>Mg(2+)</name>
        <dbReference type="ChEBI" id="CHEBI:18420"/>
    </ligand>
</feature>
<dbReference type="Gene3D" id="3.40.50.300">
    <property type="entry name" value="P-loop containing nucleotide triphosphate hydrolases"/>
    <property type="match status" value="1"/>
</dbReference>
<feature type="active site" evidence="8">
    <location>
        <position position="39"/>
    </location>
</feature>
<dbReference type="HAMAP" id="MF_00336">
    <property type="entry name" value="BioD"/>
    <property type="match status" value="1"/>
</dbReference>
<dbReference type="GO" id="GO:0000287">
    <property type="term" value="F:magnesium ion binding"/>
    <property type="evidence" value="ECO:0007669"/>
    <property type="project" value="UniProtKB-UniRule"/>
</dbReference>
<dbReference type="GO" id="GO:0005829">
    <property type="term" value="C:cytosol"/>
    <property type="evidence" value="ECO:0007669"/>
    <property type="project" value="TreeGrafter"/>
</dbReference>
<feature type="binding site" evidence="8">
    <location>
        <position position="56"/>
    </location>
    <ligand>
        <name>ATP</name>
        <dbReference type="ChEBI" id="CHEBI:30616"/>
    </ligand>
</feature>
<comment type="pathway">
    <text evidence="8">Cofactor biosynthesis; biotin biosynthesis; biotin from 7,8-diaminononanoate: step 1/2.</text>
</comment>
<accession>A0A7Z0QSG8</accession>
<dbReference type="FunFam" id="3.40.50.300:FF:000292">
    <property type="entry name" value="ATP-dependent dethiobiotin synthetase BioD"/>
    <property type="match status" value="1"/>
</dbReference>
<feature type="binding site" evidence="8">
    <location>
        <begin position="177"/>
        <end position="178"/>
    </location>
    <ligand>
        <name>ATP</name>
        <dbReference type="ChEBI" id="CHEBI:30616"/>
    </ligand>
</feature>
<keyword evidence="5 8" id="KW-0093">Biotin biosynthesis</keyword>
<dbReference type="SUPFAM" id="SSF52540">
    <property type="entry name" value="P-loop containing nucleoside triphosphate hydrolases"/>
    <property type="match status" value="1"/>
</dbReference>
<comment type="similarity">
    <text evidence="8">Belongs to the dethiobiotin synthetase family.</text>
</comment>
<proteinExistence type="inferred from homology"/>
<evidence type="ECO:0000256" key="4">
    <source>
        <dbReference type="ARBA" id="ARBA00022741"/>
    </source>
</evidence>
<dbReference type="GO" id="GO:0005524">
    <property type="term" value="F:ATP binding"/>
    <property type="evidence" value="ECO:0007669"/>
    <property type="project" value="UniProtKB-UniRule"/>
</dbReference>
<feature type="binding site" evidence="8">
    <location>
        <begin position="14"/>
        <end position="19"/>
    </location>
    <ligand>
        <name>ATP</name>
        <dbReference type="ChEBI" id="CHEBI:30616"/>
    </ligand>
</feature>
<dbReference type="GO" id="GO:0004141">
    <property type="term" value="F:dethiobiotin synthase activity"/>
    <property type="evidence" value="ECO:0007669"/>
    <property type="project" value="UniProtKB-UniRule"/>
</dbReference>
<dbReference type="Proteomes" id="UP000589896">
    <property type="component" value="Unassembled WGS sequence"/>
</dbReference>
<comment type="function">
    <text evidence="8">Catalyzes a mechanistically unusual reaction, the ATP-dependent insertion of CO2 between the N7 and N8 nitrogen atoms of 7,8-diaminopelargonic acid (DAPA, also called 7,8-diammoniononanoate) to form a ureido ring.</text>
</comment>
<keyword evidence="4 8" id="KW-0547">Nucleotide-binding</keyword>
<dbReference type="PANTHER" id="PTHR43210">
    <property type="entry name" value="DETHIOBIOTIN SYNTHETASE"/>
    <property type="match status" value="1"/>
</dbReference>
<dbReference type="UniPathway" id="UPA00078">
    <property type="reaction ID" value="UER00161"/>
</dbReference>
<dbReference type="EMBL" id="JACCJZ010000017">
    <property type="protein sequence ID" value="NYZ63121.1"/>
    <property type="molecule type" value="Genomic_DNA"/>
</dbReference>
<feature type="binding site" evidence="8">
    <location>
        <position position="43"/>
    </location>
    <ligand>
        <name>substrate</name>
    </ligand>
</feature>
<dbReference type="EC" id="6.3.3.3" evidence="8"/>
<keyword evidence="1 8" id="KW-0963">Cytoplasm</keyword>
<comment type="catalytic activity">
    <reaction evidence="8">
        <text>(7R,8S)-7,8-diammoniononanoate + CO2 + ATP = (4R,5S)-dethiobiotin + ADP + phosphate + 3 H(+)</text>
        <dbReference type="Rhea" id="RHEA:15805"/>
        <dbReference type="ChEBI" id="CHEBI:15378"/>
        <dbReference type="ChEBI" id="CHEBI:16526"/>
        <dbReference type="ChEBI" id="CHEBI:30616"/>
        <dbReference type="ChEBI" id="CHEBI:43474"/>
        <dbReference type="ChEBI" id="CHEBI:149469"/>
        <dbReference type="ChEBI" id="CHEBI:149473"/>
        <dbReference type="ChEBI" id="CHEBI:456216"/>
        <dbReference type="EC" id="6.3.3.3"/>
    </reaction>
</comment>
<comment type="subcellular location">
    <subcellularLocation>
        <location evidence="8">Cytoplasm</location>
    </subcellularLocation>
</comment>
<keyword evidence="3 8" id="KW-0479">Metal-binding</keyword>